<evidence type="ECO:0000256" key="1">
    <source>
        <dbReference type="SAM" id="MobiDB-lite"/>
    </source>
</evidence>
<protein>
    <submittedName>
        <fullName evidence="2">Uncharacterized protein</fullName>
    </submittedName>
</protein>
<sequence>MGMVDMSCSQSSGASSDVQGNVAMKTDNSSGDAAPPMSTRSSALSLQDSTSELFPVDFPSGLSTDDSSTMEMLTTKAAVVGSESEQNNDRVMSNAGGVLDVKESQECVAVDMEEPNRDTGHLNTAKELDGETVSPVEASDTSSPLDLTKEQNSNAQLTGDYADKVTASCTVDSKLAGIIDAEEVGIKDVNRTVLTFGHLSTETEEIPSVDLRKRKLVSNIRQRRSTRLKPQITNDPIESSPSAADEMDKPEVAKCIEGNNASVVQTQDVSTKDDYTIVEPTKEELAKDNNSSGDALVETVQAKESVKGSVGLEVFEDSVVVSSPATGRNVARRGRPRK</sequence>
<dbReference type="Proteomes" id="UP001209878">
    <property type="component" value="Unassembled WGS sequence"/>
</dbReference>
<organism evidence="2 3">
    <name type="scientific">Ridgeia piscesae</name>
    <name type="common">Tubeworm</name>
    <dbReference type="NCBI Taxonomy" id="27915"/>
    <lineage>
        <taxon>Eukaryota</taxon>
        <taxon>Metazoa</taxon>
        <taxon>Spiralia</taxon>
        <taxon>Lophotrochozoa</taxon>
        <taxon>Annelida</taxon>
        <taxon>Polychaeta</taxon>
        <taxon>Sedentaria</taxon>
        <taxon>Canalipalpata</taxon>
        <taxon>Sabellida</taxon>
        <taxon>Siboglinidae</taxon>
        <taxon>Ridgeia</taxon>
    </lineage>
</organism>
<evidence type="ECO:0000313" key="2">
    <source>
        <dbReference type="EMBL" id="KAK2139056.1"/>
    </source>
</evidence>
<name>A0AAD9IR09_RIDPI</name>
<keyword evidence="3" id="KW-1185">Reference proteome</keyword>
<gene>
    <name evidence="2" type="ORF">NP493_6767g00002</name>
</gene>
<reference evidence="2" key="1">
    <citation type="journal article" date="2023" name="Mol. Biol. Evol.">
        <title>Third-Generation Sequencing Reveals the Adaptive Role of the Epigenome in Three Deep-Sea Polychaetes.</title>
        <authorList>
            <person name="Perez M."/>
            <person name="Aroh O."/>
            <person name="Sun Y."/>
            <person name="Lan Y."/>
            <person name="Juniper S.K."/>
            <person name="Young C.R."/>
            <person name="Angers B."/>
            <person name="Qian P.Y."/>
        </authorList>
    </citation>
    <scope>NUCLEOTIDE SEQUENCE</scope>
    <source>
        <strain evidence="2">R07B-5</strain>
    </source>
</reference>
<feature type="region of interest" description="Disordered" evidence="1">
    <location>
        <begin position="1"/>
        <end position="48"/>
    </location>
</feature>
<proteinExistence type="predicted"/>
<dbReference type="AlphaFoldDB" id="A0AAD9IR09"/>
<feature type="non-terminal residue" evidence="2">
    <location>
        <position position="338"/>
    </location>
</feature>
<dbReference type="EMBL" id="JAODUO010006754">
    <property type="protein sequence ID" value="KAK2139056.1"/>
    <property type="molecule type" value="Genomic_DNA"/>
</dbReference>
<evidence type="ECO:0000313" key="3">
    <source>
        <dbReference type="Proteomes" id="UP001209878"/>
    </source>
</evidence>
<feature type="compositionally biased region" description="Polar residues" evidence="1">
    <location>
        <begin position="7"/>
        <end position="19"/>
    </location>
</feature>
<feature type="compositionally biased region" description="Polar residues" evidence="1">
    <location>
        <begin position="38"/>
        <end position="48"/>
    </location>
</feature>
<comment type="caution">
    <text evidence="2">The sequence shown here is derived from an EMBL/GenBank/DDBJ whole genome shotgun (WGS) entry which is preliminary data.</text>
</comment>
<feature type="region of interest" description="Disordered" evidence="1">
    <location>
        <begin position="79"/>
        <end position="98"/>
    </location>
</feature>
<accession>A0AAD9IR09</accession>